<dbReference type="CDD" id="cd14503">
    <property type="entry name" value="PTP-bact"/>
    <property type="match status" value="1"/>
</dbReference>
<name>A0AAJ1UB81_9RHOB</name>
<dbReference type="Pfam" id="PF04273">
    <property type="entry name" value="BLH_phosphatase"/>
    <property type="match status" value="1"/>
</dbReference>
<organism evidence="2 3">
    <name type="scientific">Rhodalgimonas zhirmunskyi</name>
    <dbReference type="NCBI Taxonomy" id="2964767"/>
    <lineage>
        <taxon>Bacteria</taxon>
        <taxon>Pseudomonadati</taxon>
        <taxon>Pseudomonadota</taxon>
        <taxon>Alphaproteobacteria</taxon>
        <taxon>Rhodobacterales</taxon>
        <taxon>Roseobacteraceae</taxon>
        <taxon>Rhodalgimonas</taxon>
    </lineage>
</organism>
<dbReference type="InterPro" id="IPR005939">
    <property type="entry name" value="BLH_phosphatase-like"/>
</dbReference>
<keyword evidence="2" id="KW-0808">Transferase</keyword>
<dbReference type="Gene3D" id="3.90.190.10">
    <property type="entry name" value="Protein tyrosine phosphatase superfamily"/>
    <property type="match status" value="1"/>
</dbReference>
<reference evidence="2" key="1">
    <citation type="submission" date="2022-07" db="EMBL/GenBank/DDBJ databases">
        <authorList>
            <person name="Otstavnykh N."/>
            <person name="Isaeva M."/>
            <person name="Bystritskaya E."/>
        </authorList>
    </citation>
    <scope>NUCLEOTIDE SEQUENCE</scope>
    <source>
        <strain evidence="2">10Alg 79</strain>
    </source>
</reference>
<dbReference type="GO" id="GO:0016740">
    <property type="term" value="F:transferase activity"/>
    <property type="evidence" value="ECO:0007669"/>
    <property type="project" value="UniProtKB-KW"/>
</dbReference>
<reference evidence="2" key="2">
    <citation type="submission" date="2023-04" db="EMBL/GenBank/DDBJ databases">
        <title>'Rhodoalgimonas zhirmunskyi' gen. nov., isolated from a red alga.</title>
        <authorList>
            <person name="Nedashkovskaya O.I."/>
            <person name="Otstavnykh N.Y."/>
            <person name="Bystritskaya E.P."/>
            <person name="Balabanova L.A."/>
            <person name="Isaeva M.P."/>
        </authorList>
    </citation>
    <scope>NUCLEOTIDE SEQUENCE</scope>
    <source>
        <strain evidence="2">10Alg 79</strain>
    </source>
</reference>
<dbReference type="RefSeq" id="WP_317626933.1">
    <property type="nucleotide sequence ID" value="NZ_JANFFA010000004.1"/>
</dbReference>
<dbReference type="InterPro" id="IPR029021">
    <property type="entry name" value="Prot-tyrosine_phosphatase-like"/>
</dbReference>
<dbReference type="EMBL" id="JANFFA010000004">
    <property type="protein sequence ID" value="MDQ2095310.1"/>
    <property type="molecule type" value="Genomic_DNA"/>
</dbReference>
<gene>
    <name evidence="2" type="ORF">NOI20_14420</name>
</gene>
<evidence type="ECO:0000313" key="3">
    <source>
        <dbReference type="Proteomes" id="UP001227162"/>
    </source>
</evidence>
<feature type="domain" description="Beta-lactamase hydrolase-like protein phosphatase-like" evidence="1">
    <location>
        <begin position="4"/>
        <end position="113"/>
    </location>
</feature>
<dbReference type="AlphaFoldDB" id="A0AAJ1UB81"/>
<protein>
    <submittedName>
        <fullName evidence="2">TIGR01244 family sulfur transferase</fullName>
    </submittedName>
</protein>
<accession>A0AAJ1UB81</accession>
<proteinExistence type="predicted"/>
<comment type="caution">
    <text evidence="2">The sequence shown here is derived from an EMBL/GenBank/DDBJ whole genome shotgun (WGS) entry which is preliminary data.</text>
</comment>
<keyword evidence="3" id="KW-1185">Reference proteome</keyword>
<dbReference type="NCBIfam" id="TIGR01244">
    <property type="entry name" value="TIGR01244 family sulfur transferase"/>
    <property type="match status" value="1"/>
</dbReference>
<evidence type="ECO:0000313" key="2">
    <source>
        <dbReference type="EMBL" id="MDQ2095310.1"/>
    </source>
</evidence>
<evidence type="ECO:0000259" key="1">
    <source>
        <dbReference type="Pfam" id="PF04273"/>
    </source>
</evidence>
<dbReference type="GO" id="GO:0016787">
    <property type="term" value="F:hydrolase activity"/>
    <property type="evidence" value="ECO:0007669"/>
    <property type="project" value="InterPro"/>
</dbReference>
<sequence length="145" mass="15402">MQTRALTPDHHVSPQIDPADAPALAEAGFTLVICNRPDEEVPPSHQAAAMEQAVRAAGMDFAVLPVRHDSLTPELIAEQAQLSSAAQAKGGKTLAYCNSGTRSSFVWALGQAGHRPVEEIMQAGAEVGYDFRPVQHLLGQQIIPG</sequence>
<dbReference type="Proteomes" id="UP001227162">
    <property type="component" value="Unassembled WGS sequence"/>
</dbReference>